<organism evidence="3">
    <name type="scientific">Anopheles coluzzii</name>
    <name type="common">African malaria mosquito</name>
    <dbReference type="NCBI Taxonomy" id="1518534"/>
    <lineage>
        <taxon>Eukaryota</taxon>
        <taxon>Metazoa</taxon>
        <taxon>Ecdysozoa</taxon>
        <taxon>Arthropoda</taxon>
        <taxon>Hexapoda</taxon>
        <taxon>Insecta</taxon>
        <taxon>Pterygota</taxon>
        <taxon>Neoptera</taxon>
        <taxon>Endopterygota</taxon>
        <taxon>Diptera</taxon>
        <taxon>Nematocera</taxon>
        <taxon>Culicoidea</taxon>
        <taxon>Culicidae</taxon>
        <taxon>Anophelinae</taxon>
        <taxon>Anopheles</taxon>
    </lineage>
</organism>
<proteinExistence type="predicted"/>
<keyword evidence="2" id="KW-0472">Membrane</keyword>
<evidence type="ECO:0000256" key="2">
    <source>
        <dbReference type="SAM" id="Phobius"/>
    </source>
</evidence>
<feature type="region of interest" description="Disordered" evidence="1">
    <location>
        <begin position="32"/>
        <end position="56"/>
    </location>
</feature>
<accession>A0A8W7PT20</accession>
<keyword evidence="2" id="KW-0812">Transmembrane</keyword>
<dbReference type="EnsemblMetazoa" id="ACOM037314-RA">
    <property type="protein sequence ID" value="ACOM037314-PA.1"/>
    <property type="gene ID" value="ACOM037314"/>
</dbReference>
<evidence type="ECO:0000256" key="1">
    <source>
        <dbReference type="SAM" id="MobiDB-lite"/>
    </source>
</evidence>
<dbReference type="AlphaFoldDB" id="A0A8W7PT20"/>
<sequence length="212" mass="22509">MSATWWIHASTNERNGVCLEIEISPPVTFAGNLGTAPQAADDEQGKDGEANDAGQDRYDDRLRRHCKEWRINMSTFRAGCSVGVVDVATVPFGALGGTRADASVPLLLLPCAIEPVTCAYDRASVGLLTVALLGTVLPSTVPLMASFHGAVMMSFVLLLLLLRCNRSLEAVASIAPSNCNNIVTTGSRLPRKHGSHTFRRSFDSAPLPGGAC</sequence>
<evidence type="ECO:0000313" key="3">
    <source>
        <dbReference type="EnsemblMetazoa" id="ACOM037314-PA.1"/>
    </source>
</evidence>
<protein>
    <submittedName>
        <fullName evidence="3">Uncharacterized protein</fullName>
    </submittedName>
</protein>
<name>A0A8W7PT20_ANOCL</name>
<feature type="transmembrane region" description="Helical" evidence="2">
    <location>
        <begin position="143"/>
        <end position="162"/>
    </location>
</feature>
<dbReference type="Proteomes" id="UP000075882">
    <property type="component" value="Unassembled WGS sequence"/>
</dbReference>
<keyword evidence="2" id="KW-1133">Transmembrane helix</keyword>
<reference evidence="3" key="1">
    <citation type="submission" date="2022-08" db="UniProtKB">
        <authorList>
            <consortium name="EnsemblMetazoa"/>
        </authorList>
    </citation>
    <scope>IDENTIFICATION</scope>
</reference>
<feature type="compositionally biased region" description="Basic and acidic residues" evidence="1">
    <location>
        <begin position="43"/>
        <end position="56"/>
    </location>
</feature>
<feature type="region of interest" description="Disordered" evidence="1">
    <location>
        <begin position="193"/>
        <end position="212"/>
    </location>
</feature>